<dbReference type="PIRSF" id="PIRSF007349">
    <property type="entry name" value="Tsp_L"/>
    <property type="match status" value="1"/>
</dbReference>
<dbReference type="Pfam" id="PF17482">
    <property type="entry name" value="Phage_sheath_1C"/>
    <property type="match status" value="1"/>
</dbReference>
<evidence type="ECO:0000313" key="4">
    <source>
        <dbReference type="EMBL" id="ASX26022.1"/>
    </source>
</evidence>
<name>A0A249DZ14_9ENTR</name>
<organism evidence="4 5">
    <name type="scientific">Candidatus Hamiltonella defensa</name>
    <name type="common">Bemisia tabaci</name>
    <dbReference type="NCBI Taxonomy" id="672795"/>
    <lineage>
        <taxon>Bacteria</taxon>
        <taxon>Pseudomonadati</taxon>
        <taxon>Pseudomonadota</taxon>
        <taxon>Gammaproteobacteria</taxon>
        <taxon>Enterobacterales</taxon>
        <taxon>Enterobacteriaceae</taxon>
        <taxon>aphid secondary symbionts</taxon>
        <taxon>Candidatus Williamhamiltonella</taxon>
    </lineage>
</organism>
<sequence>MSISFNHIASDVRVPLFYAEMDHSRANTAQESRRSLLFGHALEDAPIKRNTPVRMPTEALAQKLTGRGSQLHRMVTAYRRIDPLGELWVIAVPEPKTPGGPAWSCLDLVGTPQAPGVLSLWIGCRRIRVAVSPAQTVDEIADHLTQAINAASDLPVTARLREEGEILLTARHSGPAGRDIPLSTHAVSEGEETSPPGLVLVVDRMNGDYYTADLTAAIAAMGDTPFDFIGLPFHDSDTLALFEQEMNDQSGRWSPYRQLYGHVYTAKKGSLSELAALGDRLNSPHLTVAGYESDTQTALDELVAARLARSAVFLRADPARPTQTGELSGVLPAPVGKRFGLTEQQSLLSHGIATAYVEGGALRIQRDITPYKKNAQGVADNSYLDSETLHTSASVLRRLKSVITSKYGRHKLADDGTRFGAGQAIVTPAVIKAELCAVYRQLEREGMVENFAAFRDHLIVERHAHDPNRLDVLFTPDYVNQLRVFALRHQFRLQYQENV</sequence>
<proteinExistence type="inferred from homology"/>
<evidence type="ECO:0000313" key="5">
    <source>
        <dbReference type="Proteomes" id="UP000216438"/>
    </source>
</evidence>
<reference evidence="4 5" key="2">
    <citation type="submission" date="2017-09" db="EMBL/GenBank/DDBJ databases">
        <title>The genome of whitefly Bemisia tabaci, a global crop pest, provides novel insights into virus transmission, host adaptation and insecticide resistance.</title>
        <authorList>
            <person name="Kaur N."/>
            <person name="Kliot A."/>
            <person name="Pinheiro P.V."/>
            <person name="Luan J."/>
            <person name="Zheng Y."/>
            <person name="Liu W."/>
            <person name="Sun H."/>
            <person name="Yang X."/>
            <person name="Xu Y."/>
            <person name="Luo Y."/>
            <person name="Kruse A."/>
            <person name="Fisher T.W."/>
            <person name="Nelson D.R."/>
            <person name="Elimelech M."/>
            <person name="MacCoss M."/>
            <person name="Johnson R."/>
            <person name="Cohen E."/>
            <person name="Hunter W.B."/>
            <person name="Brown J.K."/>
            <person name="Jander G."/>
            <person name="Cilia M."/>
            <person name="Douglas A.E."/>
            <person name="Ghanim M."/>
            <person name="Simmons A.M."/>
            <person name="Wintermantel W.M."/>
            <person name="Ling K.-S."/>
            <person name="Fei Z."/>
        </authorList>
    </citation>
    <scope>NUCLEOTIDE SEQUENCE [LARGE SCALE GENOMIC DNA]</scope>
    <source>
        <strain evidence="4 5">MEAM1</strain>
    </source>
</reference>
<evidence type="ECO:0000256" key="1">
    <source>
        <dbReference type="ARBA" id="ARBA00008005"/>
    </source>
</evidence>
<feature type="domain" description="Tail sheath protein subtilisin-like" evidence="2">
    <location>
        <begin position="210"/>
        <end position="369"/>
    </location>
</feature>
<comment type="similarity">
    <text evidence="1">Belongs to the myoviridae tail sheath protein family.</text>
</comment>
<accession>A0A249DZ14</accession>
<reference evidence="5" key="1">
    <citation type="submission" date="2016-06" db="EMBL/GenBank/DDBJ databases">
        <authorList>
            <person name="Chen W."/>
            <person name="Hasegawa D.K."/>
        </authorList>
    </citation>
    <scope>NUCLEOTIDE SEQUENCE [LARGE SCALE GENOMIC DNA]</scope>
    <source>
        <strain evidence="5">MEAM1</strain>
    </source>
</reference>
<dbReference type="InterPro" id="IPR020287">
    <property type="entry name" value="Tail_sheath_C"/>
</dbReference>
<dbReference type="EMBL" id="CP016303">
    <property type="protein sequence ID" value="ASX26022.1"/>
    <property type="molecule type" value="Genomic_DNA"/>
</dbReference>
<dbReference type="InterPro" id="IPR007067">
    <property type="entry name" value="Tail_sheath"/>
</dbReference>
<dbReference type="Pfam" id="PF04984">
    <property type="entry name" value="Phage_sheath_1"/>
    <property type="match status" value="1"/>
</dbReference>
<evidence type="ECO:0000259" key="3">
    <source>
        <dbReference type="Pfam" id="PF17482"/>
    </source>
</evidence>
<dbReference type="RefSeq" id="WP_095591353.1">
    <property type="nucleotide sequence ID" value="NZ_CP016303.1"/>
</dbReference>
<feature type="domain" description="Tail sheath protein C-terminal" evidence="3">
    <location>
        <begin position="379"/>
        <end position="492"/>
    </location>
</feature>
<evidence type="ECO:0000259" key="2">
    <source>
        <dbReference type="Pfam" id="PF04984"/>
    </source>
</evidence>
<gene>
    <name evidence="4" type="ORF">BA171_02525</name>
</gene>
<protein>
    <submittedName>
        <fullName evidence="4">Phage tail protein</fullName>
    </submittedName>
</protein>
<dbReference type="InterPro" id="IPR035089">
    <property type="entry name" value="Phage_sheath_subtilisin"/>
</dbReference>
<dbReference type="Proteomes" id="UP000216438">
    <property type="component" value="Chromosome"/>
</dbReference>
<dbReference type="AlphaFoldDB" id="A0A249DZ14"/>